<accession>G8LVB9</accession>
<keyword evidence="10 11" id="KW-0472">Membrane</keyword>
<evidence type="ECO:0000256" key="8">
    <source>
        <dbReference type="ARBA" id="ARBA00022989"/>
    </source>
</evidence>
<evidence type="ECO:0000256" key="3">
    <source>
        <dbReference type="ARBA" id="ARBA00012438"/>
    </source>
</evidence>
<evidence type="ECO:0000313" key="14">
    <source>
        <dbReference type="EMBL" id="AEV67473.1"/>
    </source>
</evidence>
<dbReference type="PROSITE" id="PS50109">
    <property type="entry name" value="HIS_KIN"/>
    <property type="match status" value="1"/>
</dbReference>
<dbReference type="SMART" id="SM00387">
    <property type="entry name" value="HATPase_c"/>
    <property type="match status" value="1"/>
</dbReference>
<evidence type="ECO:0000259" key="12">
    <source>
        <dbReference type="PROSITE" id="PS50109"/>
    </source>
</evidence>
<sequence precursor="true">MKNRPLITQFRISFALIVLSSIAATVITYILAAVLYINAEYKVIYPANYYEKQIPGIEEYIRRNNTKLLMPSFQSNLEKIVPDSGIGYQIVDAEGKILYGTIKEKIIQNRDELYEKINTSVGRQGSYVRIVPIIEKEGRISGAVLLSYQVKATYTDSSAKWWLMPLIILALFSPFIYIVIFTFVFSKIFTDNINKPLKLLMDASRKIREKDLDFEINYSSENELGKLCNAFSEMKDELKNSLSTQWKLEQERIEMVEALAHDLKTPLSIIQGYSEALIDSYTEGDERLHRYLATILENAQKGTKLVQQMQYTSEVERSAAQLNLTVVDIPSFIERKVSHYQLLASEKKIRITTQIQGEAHKPISIDEEKLERILDNVVSNSLQYTPGGGSIQISVKMEPERVFYEIIDSGIGFSKTDIEKVFRKFYRGDRARSTDGHSGLGLYVAKQLVEQLGGSIEVYNTATGGAGVKFWHKVFG</sequence>
<comment type="subcellular location">
    <subcellularLocation>
        <location evidence="2">Membrane</location>
        <topology evidence="2">Multi-pass membrane protein</topology>
    </subcellularLocation>
</comment>
<evidence type="ECO:0000256" key="6">
    <source>
        <dbReference type="ARBA" id="ARBA00022692"/>
    </source>
</evidence>
<dbReference type="PRINTS" id="PR00344">
    <property type="entry name" value="BCTRLSENSOR"/>
</dbReference>
<dbReference type="STRING" id="720554.Clocl_0773"/>
<dbReference type="HOGENOM" id="CLU_000445_89_6_9"/>
<proteinExistence type="predicted"/>
<feature type="transmembrane region" description="Helical" evidence="11">
    <location>
        <begin position="12"/>
        <end position="37"/>
    </location>
</feature>
<dbReference type="SMART" id="SM00304">
    <property type="entry name" value="HAMP"/>
    <property type="match status" value="1"/>
</dbReference>
<evidence type="ECO:0000259" key="13">
    <source>
        <dbReference type="PROSITE" id="PS50885"/>
    </source>
</evidence>
<dbReference type="SUPFAM" id="SSF55874">
    <property type="entry name" value="ATPase domain of HSP90 chaperone/DNA topoisomerase II/histidine kinase"/>
    <property type="match status" value="1"/>
</dbReference>
<protein>
    <recommendedName>
        <fullName evidence="3">histidine kinase</fullName>
        <ecNumber evidence="3">2.7.13.3</ecNumber>
    </recommendedName>
</protein>
<dbReference type="InterPro" id="IPR003660">
    <property type="entry name" value="HAMP_dom"/>
</dbReference>
<dbReference type="eggNOG" id="COG5002">
    <property type="taxonomic scope" value="Bacteria"/>
</dbReference>
<dbReference type="Pfam" id="PF02518">
    <property type="entry name" value="HATPase_c"/>
    <property type="match status" value="1"/>
</dbReference>
<reference evidence="14 15" key="2">
    <citation type="journal article" date="2012" name="Stand. Genomic Sci.">
        <title>Complete Genome Sequence of Clostridium clariflavum DSM 19732.</title>
        <authorList>
            <person name="Izquierdo J.A."/>
            <person name="Goodwin L."/>
            <person name="Davenport K.W."/>
            <person name="Teshima H."/>
            <person name="Bruce D."/>
            <person name="Detter C."/>
            <person name="Tapia R."/>
            <person name="Han S."/>
            <person name="Land M."/>
            <person name="Hauser L."/>
            <person name="Jeffries C.D."/>
            <person name="Han J."/>
            <person name="Pitluck S."/>
            <person name="Nolan M."/>
            <person name="Chen A."/>
            <person name="Huntemann M."/>
            <person name="Mavromatis K."/>
            <person name="Mikhailova N."/>
            <person name="Liolios K."/>
            <person name="Woyke T."/>
            <person name="Lynd L.R."/>
        </authorList>
    </citation>
    <scope>NUCLEOTIDE SEQUENCE [LARGE SCALE GENOMIC DNA]</scope>
    <source>
        <strain evidence="15">DSM 19732 / NBRC 101661 / EBR45</strain>
    </source>
</reference>
<dbReference type="PROSITE" id="PS50885">
    <property type="entry name" value="HAMP"/>
    <property type="match status" value="1"/>
</dbReference>
<keyword evidence="15" id="KW-1185">Reference proteome</keyword>
<dbReference type="Gene3D" id="6.10.340.10">
    <property type="match status" value="1"/>
</dbReference>
<evidence type="ECO:0000256" key="7">
    <source>
        <dbReference type="ARBA" id="ARBA00022777"/>
    </source>
</evidence>
<evidence type="ECO:0000256" key="9">
    <source>
        <dbReference type="ARBA" id="ARBA00023012"/>
    </source>
</evidence>
<dbReference type="InterPro" id="IPR050398">
    <property type="entry name" value="HssS/ArlS-like"/>
</dbReference>
<dbReference type="EMBL" id="CP003065">
    <property type="protein sequence ID" value="AEV67473.1"/>
    <property type="molecule type" value="Genomic_DNA"/>
</dbReference>
<name>G8LVB9_ACECE</name>
<dbReference type="GO" id="GO:0000155">
    <property type="term" value="F:phosphorelay sensor kinase activity"/>
    <property type="evidence" value="ECO:0007669"/>
    <property type="project" value="InterPro"/>
</dbReference>
<feature type="transmembrane region" description="Helical" evidence="11">
    <location>
        <begin position="161"/>
        <end position="185"/>
    </location>
</feature>
<keyword evidence="9" id="KW-0902">Two-component regulatory system</keyword>
<keyword evidence="5" id="KW-0808">Transferase</keyword>
<feature type="domain" description="Histidine kinase" evidence="12">
    <location>
        <begin position="258"/>
        <end position="470"/>
    </location>
</feature>
<dbReference type="SUPFAM" id="SSF47384">
    <property type="entry name" value="Homodimeric domain of signal transducing histidine kinase"/>
    <property type="match status" value="1"/>
</dbReference>
<keyword evidence="4" id="KW-0597">Phosphoprotein</keyword>
<dbReference type="SMART" id="SM00388">
    <property type="entry name" value="HisKA"/>
    <property type="match status" value="1"/>
</dbReference>
<feature type="domain" description="HAMP" evidence="13">
    <location>
        <begin position="191"/>
        <end position="243"/>
    </location>
</feature>
<keyword evidence="6 11" id="KW-0812">Transmembrane</keyword>
<dbReference type="InterPro" id="IPR005467">
    <property type="entry name" value="His_kinase_dom"/>
</dbReference>
<evidence type="ECO:0000256" key="5">
    <source>
        <dbReference type="ARBA" id="ARBA00022679"/>
    </source>
</evidence>
<organism evidence="14 15">
    <name type="scientific">Acetivibrio clariflavus (strain DSM 19732 / NBRC 101661 / EBR45)</name>
    <name type="common">Clostridium clariflavum</name>
    <dbReference type="NCBI Taxonomy" id="720554"/>
    <lineage>
        <taxon>Bacteria</taxon>
        <taxon>Bacillati</taxon>
        <taxon>Bacillota</taxon>
        <taxon>Clostridia</taxon>
        <taxon>Eubacteriales</taxon>
        <taxon>Oscillospiraceae</taxon>
        <taxon>Acetivibrio</taxon>
    </lineage>
</organism>
<evidence type="ECO:0000256" key="11">
    <source>
        <dbReference type="SAM" id="Phobius"/>
    </source>
</evidence>
<dbReference type="CDD" id="cd06225">
    <property type="entry name" value="HAMP"/>
    <property type="match status" value="1"/>
</dbReference>
<dbReference type="InterPro" id="IPR003661">
    <property type="entry name" value="HisK_dim/P_dom"/>
</dbReference>
<gene>
    <name evidence="14" type="ordered locus">Clocl_0773</name>
</gene>
<dbReference type="InterPro" id="IPR036097">
    <property type="entry name" value="HisK_dim/P_sf"/>
</dbReference>
<evidence type="ECO:0000256" key="2">
    <source>
        <dbReference type="ARBA" id="ARBA00004141"/>
    </source>
</evidence>
<evidence type="ECO:0000256" key="4">
    <source>
        <dbReference type="ARBA" id="ARBA00022553"/>
    </source>
</evidence>
<reference evidence="15" key="1">
    <citation type="submission" date="2011-12" db="EMBL/GenBank/DDBJ databases">
        <title>Complete sequence of Clostridium clariflavum DSM 19732.</title>
        <authorList>
            <consortium name="US DOE Joint Genome Institute"/>
            <person name="Lucas S."/>
            <person name="Han J."/>
            <person name="Lapidus A."/>
            <person name="Cheng J.-F."/>
            <person name="Goodwin L."/>
            <person name="Pitluck S."/>
            <person name="Peters L."/>
            <person name="Teshima H."/>
            <person name="Detter J.C."/>
            <person name="Han C."/>
            <person name="Tapia R."/>
            <person name="Land M."/>
            <person name="Hauser L."/>
            <person name="Kyrpides N."/>
            <person name="Ivanova N."/>
            <person name="Pagani I."/>
            <person name="Kitzmiller T."/>
            <person name="Lynd L."/>
            <person name="Izquierdo J."/>
            <person name="Woyke T."/>
        </authorList>
    </citation>
    <scope>NUCLEOTIDE SEQUENCE [LARGE SCALE GENOMIC DNA]</scope>
    <source>
        <strain evidence="15">DSM 19732 / NBRC 101661 / EBR45</strain>
    </source>
</reference>
<dbReference type="InterPro" id="IPR036890">
    <property type="entry name" value="HATPase_C_sf"/>
</dbReference>
<dbReference type="Gene3D" id="3.30.565.10">
    <property type="entry name" value="Histidine kinase-like ATPase, C-terminal domain"/>
    <property type="match status" value="1"/>
</dbReference>
<keyword evidence="8 11" id="KW-1133">Transmembrane helix</keyword>
<dbReference type="Pfam" id="PF00512">
    <property type="entry name" value="HisKA"/>
    <property type="match status" value="1"/>
</dbReference>
<dbReference type="SUPFAM" id="SSF158472">
    <property type="entry name" value="HAMP domain-like"/>
    <property type="match status" value="1"/>
</dbReference>
<dbReference type="PANTHER" id="PTHR45528:SF8">
    <property type="entry name" value="HISTIDINE KINASE"/>
    <property type="match status" value="1"/>
</dbReference>
<dbReference type="Gene3D" id="1.10.287.130">
    <property type="match status" value="1"/>
</dbReference>
<dbReference type="RefSeq" id="WP_014254101.1">
    <property type="nucleotide sequence ID" value="NC_016627.1"/>
</dbReference>
<keyword evidence="7 14" id="KW-0418">Kinase</keyword>
<evidence type="ECO:0000256" key="10">
    <source>
        <dbReference type="ARBA" id="ARBA00023136"/>
    </source>
</evidence>
<evidence type="ECO:0000256" key="1">
    <source>
        <dbReference type="ARBA" id="ARBA00000085"/>
    </source>
</evidence>
<evidence type="ECO:0000313" key="15">
    <source>
        <dbReference type="Proteomes" id="UP000005435"/>
    </source>
</evidence>
<dbReference type="OrthoDB" id="84942at2"/>
<dbReference type="AlphaFoldDB" id="G8LVB9"/>
<dbReference type="KEGG" id="ccl:Clocl_0773"/>
<comment type="catalytic activity">
    <reaction evidence="1">
        <text>ATP + protein L-histidine = ADP + protein N-phospho-L-histidine.</text>
        <dbReference type="EC" id="2.7.13.3"/>
    </reaction>
</comment>
<dbReference type="Pfam" id="PF00672">
    <property type="entry name" value="HAMP"/>
    <property type="match status" value="1"/>
</dbReference>
<dbReference type="EC" id="2.7.13.3" evidence="3"/>
<dbReference type="InterPro" id="IPR004358">
    <property type="entry name" value="Sig_transdc_His_kin-like_C"/>
</dbReference>
<dbReference type="CDD" id="cd00082">
    <property type="entry name" value="HisKA"/>
    <property type="match status" value="1"/>
</dbReference>
<dbReference type="Proteomes" id="UP000005435">
    <property type="component" value="Chromosome"/>
</dbReference>
<dbReference type="PANTHER" id="PTHR45528">
    <property type="entry name" value="SENSOR HISTIDINE KINASE CPXA"/>
    <property type="match status" value="1"/>
</dbReference>
<dbReference type="InterPro" id="IPR003594">
    <property type="entry name" value="HATPase_dom"/>
</dbReference>
<dbReference type="GO" id="GO:0005886">
    <property type="term" value="C:plasma membrane"/>
    <property type="evidence" value="ECO:0007669"/>
    <property type="project" value="TreeGrafter"/>
</dbReference>